<feature type="domain" description="Rhodopsin" evidence="7">
    <location>
        <begin position="18"/>
        <end position="202"/>
    </location>
</feature>
<evidence type="ECO:0000256" key="2">
    <source>
        <dbReference type="ARBA" id="ARBA00022692"/>
    </source>
</evidence>
<name>A0A7C8MUD3_9PLEO</name>
<evidence type="ECO:0000313" key="8">
    <source>
        <dbReference type="EMBL" id="KAF2875205.1"/>
    </source>
</evidence>
<feature type="transmembrane region" description="Helical" evidence="6">
    <location>
        <begin position="101"/>
        <end position="127"/>
    </location>
</feature>
<evidence type="ECO:0000313" key="9">
    <source>
        <dbReference type="Proteomes" id="UP000481861"/>
    </source>
</evidence>
<feature type="transmembrane region" description="Helical" evidence="6">
    <location>
        <begin position="26"/>
        <end position="47"/>
    </location>
</feature>
<evidence type="ECO:0000256" key="5">
    <source>
        <dbReference type="ARBA" id="ARBA00038359"/>
    </source>
</evidence>
<feature type="transmembrane region" description="Helical" evidence="6">
    <location>
        <begin position="139"/>
        <end position="164"/>
    </location>
</feature>
<dbReference type="Pfam" id="PF20684">
    <property type="entry name" value="Fung_rhodopsin"/>
    <property type="match status" value="1"/>
</dbReference>
<comment type="caution">
    <text evidence="8">The sequence shown here is derived from an EMBL/GenBank/DDBJ whole genome shotgun (WGS) entry which is preliminary data.</text>
</comment>
<feature type="transmembrane region" description="Helical" evidence="6">
    <location>
        <begin position="59"/>
        <end position="81"/>
    </location>
</feature>
<keyword evidence="9" id="KW-1185">Reference proteome</keyword>
<dbReference type="EMBL" id="JAADJZ010000005">
    <property type="protein sequence ID" value="KAF2875205.1"/>
    <property type="molecule type" value="Genomic_DNA"/>
</dbReference>
<evidence type="ECO:0000256" key="6">
    <source>
        <dbReference type="SAM" id="Phobius"/>
    </source>
</evidence>
<keyword evidence="3 6" id="KW-1133">Transmembrane helix</keyword>
<dbReference type="InterPro" id="IPR052337">
    <property type="entry name" value="SAT4-like"/>
</dbReference>
<dbReference type="GO" id="GO:0016020">
    <property type="term" value="C:membrane"/>
    <property type="evidence" value="ECO:0007669"/>
    <property type="project" value="UniProtKB-SubCell"/>
</dbReference>
<evidence type="ECO:0000256" key="4">
    <source>
        <dbReference type="ARBA" id="ARBA00023136"/>
    </source>
</evidence>
<dbReference type="OrthoDB" id="5283415at2759"/>
<evidence type="ECO:0000256" key="3">
    <source>
        <dbReference type="ARBA" id="ARBA00022989"/>
    </source>
</evidence>
<evidence type="ECO:0000256" key="1">
    <source>
        <dbReference type="ARBA" id="ARBA00004141"/>
    </source>
</evidence>
<proteinExistence type="inferred from homology"/>
<gene>
    <name evidence="8" type="ORF">BDV95DRAFT_450962</name>
</gene>
<reference evidence="8 9" key="1">
    <citation type="submission" date="2020-01" db="EMBL/GenBank/DDBJ databases">
        <authorList>
            <consortium name="DOE Joint Genome Institute"/>
            <person name="Haridas S."/>
            <person name="Albert R."/>
            <person name="Binder M."/>
            <person name="Bloem J."/>
            <person name="Labutti K."/>
            <person name="Salamov A."/>
            <person name="Andreopoulos B."/>
            <person name="Baker S.E."/>
            <person name="Barry K."/>
            <person name="Bills G."/>
            <person name="Bluhm B.H."/>
            <person name="Cannon C."/>
            <person name="Castanera R."/>
            <person name="Culley D.E."/>
            <person name="Daum C."/>
            <person name="Ezra D."/>
            <person name="Gonzalez J.B."/>
            <person name="Henrissat B."/>
            <person name="Kuo A."/>
            <person name="Liang C."/>
            <person name="Lipzen A."/>
            <person name="Lutzoni F."/>
            <person name="Magnuson J."/>
            <person name="Mondo S."/>
            <person name="Nolan M."/>
            <person name="Ohm R."/>
            <person name="Pangilinan J."/>
            <person name="Park H.-J.H."/>
            <person name="Ramirez L."/>
            <person name="Alfaro M."/>
            <person name="Sun H."/>
            <person name="Tritt A."/>
            <person name="Yoshinaga Y."/>
            <person name="Zwiers L.-H.L."/>
            <person name="Turgeon B.G."/>
            <person name="Goodwin S.B."/>
            <person name="Spatafora J.W."/>
            <person name="Crous P.W."/>
            <person name="Grigoriev I.V."/>
        </authorList>
    </citation>
    <scope>NUCLEOTIDE SEQUENCE [LARGE SCALE GENOMIC DNA]</scope>
    <source>
        <strain evidence="8 9">CBS 611.86</strain>
    </source>
</reference>
<sequence>LSYTGYYPWKIPRGALNVHEARKWRFINAVIYNPIIGLIKISFLLTLIKLQSPNRYIRLALWSIMVLTFMTMISGPLIIIFECWPMEAHWDYTVGHCVDRRITILSGVSLALLTDVLVLFMPTWILYGLQIERRKKFQVIAFLSLGVAVTAIGAYRLASFVIVLNVSNGETESTHTIRPTLSNIECNLAAIAACGATIKWLLGLFIPYFDSS</sequence>
<keyword evidence="4 6" id="KW-0472">Membrane</keyword>
<dbReference type="InterPro" id="IPR049326">
    <property type="entry name" value="Rhodopsin_dom_fungi"/>
</dbReference>
<dbReference type="PANTHER" id="PTHR33048:SF160">
    <property type="entry name" value="SAT4 FAMILY MEMBRANE PROTEIN"/>
    <property type="match status" value="1"/>
</dbReference>
<accession>A0A7C8MUD3</accession>
<dbReference type="AlphaFoldDB" id="A0A7C8MUD3"/>
<feature type="non-terminal residue" evidence="8">
    <location>
        <position position="212"/>
    </location>
</feature>
<evidence type="ECO:0000259" key="7">
    <source>
        <dbReference type="Pfam" id="PF20684"/>
    </source>
</evidence>
<organism evidence="8 9">
    <name type="scientific">Massariosphaeria phaeospora</name>
    <dbReference type="NCBI Taxonomy" id="100035"/>
    <lineage>
        <taxon>Eukaryota</taxon>
        <taxon>Fungi</taxon>
        <taxon>Dikarya</taxon>
        <taxon>Ascomycota</taxon>
        <taxon>Pezizomycotina</taxon>
        <taxon>Dothideomycetes</taxon>
        <taxon>Pleosporomycetidae</taxon>
        <taxon>Pleosporales</taxon>
        <taxon>Pleosporales incertae sedis</taxon>
        <taxon>Massariosphaeria</taxon>
    </lineage>
</organism>
<protein>
    <recommendedName>
        <fullName evidence="7">Rhodopsin domain-containing protein</fullName>
    </recommendedName>
</protein>
<dbReference type="Proteomes" id="UP000481861">
    <property type="component" value="Unassembled WGS sequence"/>
</dbReference>
<comment type="similarity">
    <text evidence="5">Belongs to the SAT4 family.</text>
</comment>
<comment type="subcellular location">
    <subcellularLocation>
        <location evidence="1">Membrane</location>
        <topology evidence="1">Multi-pass membrane protein</topology>
    </subcellularLocation>
</comment>
<dbReference type="PANTHER" id="PTHR33048">
    <property type="entry name" value="PTH11-LIKE INTEGRAL MEMBRANE PROTEIN (AFU_ORTHOLOGUE AFUA_5G11245)"/>
    <property type="match status" value="1"/>
</dbReference>
<feature type="non-terminal residue" evidence="8">
    <location>
        <position position="1"/>
    </location>
</feature>
<feature type="transmembrane region" description="Helical" evidence="6">
    <location>
        <begin position="188"/>
        <end position="209"/>
    </location>
</feature>
<keyword evidence="2 6" id="KW-0812">Transmembrane</keyword>